<name>A0A9W9IDJ6_9EURO</name>
<dbReference type="AlphaFoldDB" id="A0A9W9IDJ6"/>
<dbReference type="GeneID" id="81421550"/>
<comment type="caution">
    <text evidence="5">The sequence shown here is derived from an EMBL/GenBank/DDBJ whole genome shotgun (WGS) entry which is preliminary data.</text>
</comment>
<evidence type="ECO:0000313" key="6">
    <source>
        <dbReference type="Proteomes" id="UP001149163"/>
    </source>
</evidence>
<keyword evidence="3" id="KW-0862">Zinc</keyword>
<keyword evidence="6" id="KW-1185">Reference proteome</keyword>
<reference evidence="5" key="2">
    <citation type="journal article" date="2023" name="IMA Fungus">
        <title>Comparative genomic study of the Penicillium genus elucidates a diverse pangenome and 15 lateral gene transfer events.</title>
        <authorList>
            <person name="Petersen C."/>
            <person name="Sorensen T."/>
            <person name="Nielsen M.R."/>
            <person name="Sondergaard T.E."/>
            <person name="Sorensen J.L."/>
            <person name="Fitzpatrick D.A."/>
            <person name="Frisvad J.C."/>
            <person name="Nielsen K.L."/>
        </authorList>
    </citation>
    <scope>NUCLEOTIDE SEQUENCE</scope>
    <source>
        <strain evidence="5">IBT 26290</strain>
    </source>
</reference>
<dbReference type="GO" id="GO:0046872">
    <property type="term" value="F:metal ion binding"/>
    <property type="evidence" value="ECO:0007669"/>
    <property type="project" value="UniProtKB-KW"/>
</dbReference>
<keyword evidence="4" id="KW-0560">Oxidoreductase</keyword>
<gene>
    <name evidence="5" type="ORF">N7482_000249</name>
</gene>
<proteinExistence type="predicted"/>
<dbReference type="RefSeq" id="XP_056545980.1">
    <property type="nucleotide sequence ID" value="XM_056682374.1"/>
</dbReference>
<dbReference type="PANTHER" id="PTHR42940">
    <property type="entry name" value="ALCOHOL DEHYDROGENASE 1-RELATED"/>
    <property type="match status" value="1"/>
</dbReference>
<protein>
    <recommendedName>
        <fullName evidence="7">Alcohol dehydrogenase-like C-terminal domain-containing protein</fullName>
    </recommendedName>
</protein>
<dbReference type="Gene3D" id="3.40.50.720">
    <property type="entry name" value="NAD(P)-binding Rossmann-like Domain"/>
    <property type="match status" value="1"/>
</dbReference>
<keyword evidence="2" id="KW-0479">Metal-binding</keyword>
<evidence type="ECO:0000256" key="3">
    <source>
        <dbReference type="ARBA" id="ARBA00022833"/>
    </source>
</evidence>
<accession>A0A9W9IDJ6</accession>
<dbReference type="GO" id="GO:0005737">
    <property type="term" value="C:cytoplasm"/>
    <property type="evidence" value="ECO:0007669"/>
    <property type="project" value="TreeGrafter"/>
</dbReference>
<dbReference type="SUPFAM" id="SSF51735">
    <property type="entry name" value="NAD(P)-binding Rossmann-fold domains"/>
    <property type="match status" value="1"/>
</dbReference>
<dbReference type="Proteomes" id="UP001149163">
    <property type="component" value="Unassembled WGS sequence"/>
</dbReference>
<evidence type="ECO:0000313" key="5">
    <source>
        <dbReference type="EMBL" id="KAJ5174372.1"/>
    </source>
</evidence>
<evidence type="ECO:0008006" key="7">
    <source>
        <dbReference type="Google" id="ProtNLM"/>
    </source>
</evidence>
<evidence type="ECO:0000256" key="2">
    <source>
        <dbReference type="ARBA" id="ARBA00022723"/>
    </source>
</evidence>
<dbReference type="GO" id="GO:0004022">
    <property type="term" value="F:alcohol dehydrogenase (NAD+) activity"/>
    <property type="evidence" value="ECO:0007669"/>
    <property type="project" value="TreeGrafter"/>
</dbReference>
<organism evidence="5 6">
    <name type="scientific">Penicillium canariense</name>
    <dbReference type="NCBI Taxonomy" id="189055"/>
    <lineage>
        <taxon>Eukaryota</taxon>
        <taxon>Fungi</taxon>
        <taxon>Dikarya</taxon>
        <taxon>Ascomycota</taxon>
        <taxon>Pezizomycotina</taxon>
        <taxon>Eurotiomycetes</taxon>
        <taxon>Eurotiomycetidae</taxon>
        <taxon>Eurotiales</taxon>
        <taxon>Aspergillaceae</taxon>
        <taxon>Penicillium</taxon>
    </lineage>
</organism>
<comment type="cofactor">
    <cofactor evidence="1">
        <name>Zn(2+)</name>
        <dbReference type="ChEBI" id="CHEBI:29105"/>
    </cofactor>
</comment>
<sequence>MRCAGVTVYLALKHSNARPCQWVVISSAGAGLGHFATQLASKAMGLRVIGIDHGSEAELTKASGAEHFVDITQFPSDDKGETLTKHVHELADGLSLPMLRWSVQLRMQRTRRRYRC</sequence>
<dbReference type="OrthoDB" id="1879366at2759"/>
<dbReference type="InterPro" id="IPR036291">
    <property type="entry name" value="NAD(P)-bd_dom_sf"/>
</dbReference>
<dbReference type="EMBL" id="JAPQKN010000001">
    <property type="protein sequence ID" value="KAJ5174372.1"/>
    <property type="molecule type" value="Genomic_DNA"/>
</dbReference>
<evidence type="ECO:0000256" key="4">
    <source>
        <dbReference type="ARBA" id="ARBA00023002"/>
    </source>
</evidence>
<evidence type="ECO:0000256" key="1">
    <source>
        <dbReference type="ARBA" id="ARBA00001947"/>
    </source>
</evidence>
<dbReference type="PANTHER" id="PTHR42940:SF5">
    <property type="entry name" value="ALCOHOL DEHYDROGENASE 2"/>
    <property type="match status" value="1"/>
</dbReference>
<reference evidence="5" key="1">
    <citation type="submission" date="2022-11" db="EMBL/GenBank/DDBJ databases">
        <authorList>
            <person name="Petersen C."/>
        </authorList>
    </citation>
    <scope>NUCLEOTIDE SEQUENCE</scope>
    <source>
        <strain evidence="5">IBT 26290</strain>
    </source>
</reference>